<evidence type="ECO:0000313" key="10">
    <source>
        <dbReference type="Proteomes" id="UP000785679"/>
    </source>
</evidence>
<feature type="transmembrane region" description="Helical" evidence="7">
    <location>
        <begin position="263"/>
        <end position="290"/>
    </location>
</feature>
<organism evidence="9 10">
    <name type="scientific">Halteria grandinella</name>
    <dbReference type="NCBI Taxonomy" id="5974"/>
    <lineage>
        <taxon>Eukaryota</taxon>
        <taxon>Sar</taxon>
        <taxon>Alveolata</taxon>
        <taxon>Ciliophora</taxon>
        <taxon>Intramacronucleata</taxon>
        <taxon>Spirotrichea</taxon>
        <taxon>Stichotrichia</taxon>
        <taxon>Sporadotrichida</taxon>
        <taxon>Halteriidae</taxon>
        <taxon>Halteria</taxon>
    </lineage>
</organism>
<keyword evidence="10" id="KW-1185">Reference proteome</keyword>
<keyword evidence="5" id="KW-0833">Ubl conjugation pathway</keyword>
<evidence type="ECO:0000256" key="3">
    <source>
        <dbReference type="ARBA" id="ARBA00022737"/>
    </source>
</evidence>
<comment type="caution">
    <text evidence="9">The sequence shown here is derived from an EMBL/GenBank/DDBJ whole genome shotgun (WGS) entry which is preliminary data.</text>
</comment>
<keyword evidence="1" id="KW-0808">Transferase</keyword>
<feature type="transmembrane region" description="Helical" evidence="7">
    <location>
        <begin position="237"/>
        <end position="257"/>
    </location>
</feature>
<dbReference type="Gene3D" id="1.20.120.1750">
    <property type="match status" value="1"/>
</dbReference>
<feature type="domain" description="RING-type" evidence="8">
    <location>
        <begin position="2"/>
        <end position="237"/>
    </location>
</feature>
<evidence type="ECO:0000256" key="2">
    <source>
        <dbReference type="ARBA" id="ARBA00022723"/>
    </source>
</evidence>
<keyword evidence="6" id="KW-0862">Zinc</keyword>
<feature type="transmembrane region" description="Helical" evidence="7">
    <location>
        <begin position="311"/>
        <end position="328"/>
    </location>
</feature>
<dbReference type="InterPro" id="IPR031127">
    <property type="entry name" value="E3_UB_ligase_RBR"/>
</dbReference>
<accession>A0A8J8NWA1</accession>
<evidence type="ECO:0000256" key="4">
    <source>
        <dbReference type="ARBA" id="ARBA00022771"/>
    </source>
</evidence>
<reference evidence="9" key="1">
    <citation type="submission" date="2019-06" db="EMBL/GenBank/DDBJ databases">
        <authorList>
            <person name="Zheng W."/>
        </authorList>
    </citation>
    <scope>NUCLEOTIDE SEQUENCE</scope>
    <source>
        <strain evidence="9">QDHG01</strain>
    </source>
</reference>
<dbReference type="OrthoDB" id="293424at2759"/>
<keyword evidence="4" id="KW-0863">Zinc-finger</keyword>
<evidence type="ECO:0000259" key="8">
    <source>
        <dbReference type="PROSITE" id="PS51873"/>
    </source>
</evidence>
<dbReference type="Pfam" id="PF22191">
    <property type="entry name" value="IBR_1"/>
    <property type="match status" value="1"/>
</dbReference>
<keyword evidence="7" id="KW-0812">Transmembrane</keyword>
<keyword evidence="7" id="KW-0472">Membrane</keyword>
<protein>
    <recommendedName>
        <fullName evidence="8">RING-type domain-containing protein</fullName>
    </recommendedName>
</protein>
<dbReference type="EMBL" id="RRYP01004609">
    <property type="protein sequence ID" value="TNV82733.1"/>
    <property type="molecule type" value="Genomic_DNA"/>
</dbReference>
<dbReference type="PANTHER" id="PTHR11685">
    <property type="entry name" value="RBR FAMILY RING FINGER AND IBR DOMAIN-CONTAINING"/>
    <property type="match status" value="1"/>
</dbReference>
<dbReference type="PROSITE" id="PS51873">
    <property type="entry name" value="TRIAD"/>
    <property type="match status" value="1"/>
</dbReference>
<keyword evidence="7" id="KW-1133">Transmembrane helix</keyword>
<dbReference type="GO" id="GO:0016567">
    <property type="term" value="P:protein ubiquitination"/>
    <property type="evidence" value="ECO:0007669"/>
    <property type="project" value="InterPro"/>
</dbReference>
<dbReference type="GO" id="GO:0008270">
    <property type="term" value="F:zinc ion binding"/>
    <property type="evidence" value="ECO:0007669"/>
    <property type="project" value="UniProtKB-KW"/>
</dbReference>
<evidence type="ECO:0000256" key="5">
    <source>
        <dbReference type="ARBA" id="ARBA00022786"/>
    </source>
</evidence>
<gene>
    <name evidence="9" type="ORF">FGO68_gene13572</name>
</gene>
<feature type="transmembrane region" description="Helical" evidence="7">
    <location>
        <begin position="340"/>
        <end position="366"/>
    </location>
</feature>
<evidence type="ECO:0000256" key="1">
    <source>
        <dbReference type="ARBA" id="ARBA00022679"/>
    </source>
</evidence>
<proteinExistence type="predicted"/>
<keyword evidence="3" id="KW-0677">Repeat</keyword>
<dbReference type="AlphaFoldDB" id="A0A8J8NWA1"/>
<dbReference type="SUPFAM" id="SSF57850">
    <property type="entry name" value="RING/U-box"/>
    <property type="match status" value="1"/>
</dbReference>
<sequence length="418" mass="48632">MVNSLCVLCYENPRLGSSGHEDKYFQCDCIGQFCYECVSNWVIQQAESNNINENFLVKCPNSECKEERRYEMIEYAMYILSVSKEKKESERDGMVKAVNKIDQMGLRHYANTCIDVRRCPKGGCSGAGFITLSACSEQLKCDVCQTQWKDPIQYTQWDFIKRAFQRILSLDFDFFSTLRGLILSEPCPSCGVQIIKTGGCKHMVCGKCKYEFCWMCLGPYYSYSHGDQRHCPARQTMLFLTLIFGVISLHLKSYYMIEWYFNIMIILIKGICGAICIDLLALSFLIYPNLYSSIKYNYYRNTCCSRFCSKIREVCIIGLACAHSYFIYASVLTDTFPFGWFMLKMLLIQVAIVLTIGLCFLLLWIYKQFRSLLNGIRRVMFMMCPRVTRACCKRQPKNPSADIKERVWDQFQEKLDYM</sequence>
<evidence type="ECO:0000313" key="9">
    <source>
        <dbReference type="EMBL" id="TNV82733.1"/>
    </source>
</evidence>
<dbReference type="GO" id="GO:0004842">
    <property type="term" value="F:ubiquitin-protein transferase activity"/>
    <property type="evidence" value="ECO:0007669"/>
    <property type="project" value="InterPro"/>
</dbReference>
<dbReference type="Proteomes" id="UP000785679">
    <property type="component" value="Unassembled WGS sequence"/>
</dbReference>
<evidence type="ECO:0000256" key="7">
    <source>
        <dbReference type="SAM" id="Phobius"/>
    </source>
</evidence>
<dbReference type="InterPro" id="IPR044066">
    <property type="entry name" value="TRIAD_supradom"/>
</dbReference>
<name>A0A8J8NWA1_HALGN</name>
<keyword evidence="2" id="KW-0479">Metal-binding</keyword>
<evidence type="ECO:0000256" key="6">
    <source>
        <dbReference type="ARBA" id="ARBA00022833"/>
    </source>
</evidence>